<reference evidence="8" key="1">
    <citation type="submission" date="2013-08" db="EMBL/GenBank/DDBJ databases">
        <authorList>
            <person name="Mendez C."/>
            <person name="Richter M."/>
            <person name="Ferrer M."/>
            <person name="Sanchez J."/>
        </authorList>
    </citation>
    <scope>NUCLEOTIDE SEQUENCE</scope>
</reference>
<gene>
    <name evidence="8" type="ORF">B2A_14633</name>
</gene>
<dbReference type="InterPro" id="IPR002319">
    <property type="entry name" value="Phenylalanyl-tRNA_Synthase"/>
</dbReference>
<evidence type="ECO:0000256" key="6">
    <source>
        <dbReference type="ARBA" id="ARBA00023146"/>
    </source>
</evidence>
<dbReference type="EMBL" id="AUZZ01010630">
    <property type="protein sequence ID" value="EQD29142.1"/>
    <property type="molecule type" value="Genomic_DNA"/>
</dbReference>
<evidence type="ECO:0000256" key="1">
    <source>
        <dbReference type="ARBA" id="ARBA00012814"/>
    </source>
</evidence>
<dbReference type="PANTHER" id="PTHR11538">
    <property type="entry name" value="PHENYLALANYL-TRNA SYNTHETASE"/>
    <property type="match status" value="1"/>
</dbReference>
<keyword evidence="6 8" id="KW-0030">Aminoacyl-tRNA synthetase</keyword>
<keyword evidence="2" id="KW-0436">Ligase</keyword>
<dbReference type="PROSITE" id="PS50862">
    <property type="entry name" value="AA_TRNA_LIGASE_II"/>
    <property type="match status" value="1"/>
</dbReference>
<dbReference type="Gene3D" id="3.30.930.10">
    <property type="entry name" value="Bira Bifunctional Protein, Domain 2"/>
    <property type="match status" value="1"/>
</dbReference>
<dbReference type="PANTHER" id="PTHR11538:SF40">
    <property type="entry name" value="PHENYLALANINE--TRNA LIGASE ALPHA SUBUNIT"/>
    <property type="match status" value="1"/>
</dbReference>
<dbReference type="GO" id="GO:0004826">
    <property type="term" value="F:phenylalanine-tRNA ligase activity"/>
    <property type="evidence" value="ECO:0007669"/>
    <property type="project" value="UniProtKB-EC"/>
</dbReference>
<dbReference type="GO" id="GO:0005737">
    <property type="term" value="C:cytoplasm"/>
    <property type="evidence" value="ECO:0007669"/>
    <property type="project" value="TreeGrafter"/>
</dbReference>
<feature type="domain" description="Aminoacyl-transfer RNA synthetases class-II family profile" evidence="7">
    <location>
        <begin position="1"/>
        <end position="99"/>
    </location>
</feature>
<evidence type="ECO:0000256" key="4">
    <source>
        <dbReference type="ARBA" id="ARBA00022840"/>
    </source>
</evidence>
<evidence type="ECO:0000313" key="8">
    <source>
        <dbReference type="EMBL" id="EQD29142.1"/>
    </source>
</evidence>
<dbReference type="GO" id="GO:0005524">
    <property type="term" value="F:ATP binding"/>
    <property type="evidence" value="ECO:0007669"/>
    <property type="project" value="UniProtKB-KW"/>
</dbReference>
<dbReference type="GO" id="GO:0000049">
    <property type="term" value="F:tRNA binding"/>
    <property type="evidence" value="ECO:0007669"/>
    <property type="project" value="InterPro"/>
</dbReference>
<evidence type="ECO:0000259" key="7">
    <source>
        <dbReference type="PROSITE" id="PS50862"/>
    </source>
</evidence>
<dbReference type="GO" id="GO:0006432">
    <property type="term" value="P:phenylalanyl-tRNA aminoacylation"/>
    <property type="evidence" value="ECO:0007669"/>
    <property type="project" value="TreeGrafter"/>
</dbReference>
<dbReference type="AlphaFoldDB" id="T0YBH7"/>
<dbReference type="EC" id="6.1.1.20" evidence="1"/>
<evidence type="ECO:0000256" key="5">
    <source>
        <dbReference type="ARBA" id="ARBA00022917"/>
    </source>
</evidence>
<name>T0YBH7_9ZZZZ</name>
<reference evidence="8" key="2">
    <citation type="journal article" date="2014" name="ISME J.">
        <title>Microbial stratification in low pH oxic and suboxic macroscopic growths along an acid mine drainage.</title>
        <authorList>
            <person name="Mendez-Garcia C."/>
            <person name="Mesa V."/>
            <person name="Sprenger R.R."/>
            <person name="Richter M."/>
            <person name="Diez M.S."/>
            <person name="Solano J."/>
            <person name="Bargiela R."/>
            <person name="Golyshina O.V."/>
            <person name="Manteca A."/>
            <person name="Ramos J.L."/>
            <person name="Gallego J.R."/>
            <person name="Llorente I."/>
            <person name="Martins Dos Santos V.A."/>
            <person name="Jensen O.N."/>
            <person name="Pelaez A.I."/>
            <person name="Sanchez J."/>
            <person name="Ferrer M."/>
        </authorList>
    </citation>
    <scope>NUCLEOTIDE SEQUENCE</scope>
</reference>
<keyword evidence="4" id="KW-0067">ATP-binding</keyword>
<comment type="caution">
    <text evidence="8">The sequence shown here is derived from an EMBL/GenBank/DDBJ whole genome shotgun (WGS) entry which is preliminary data.</text>
</comment>
<keyword evidence="3" id="KW-0547">Nucleotide-binding</keyword>
<dbReference type="SUPFAM" id="SSF55681">
    <property type="entry name" value="Class II aaRS and biotin synthetases"/>
    <property type="match status" value="1"/>
</dbReference>
<protein>
    <recommendedName>
        <fullName evidence="1">phenylalanine--tRNA ligase</fullName>
        <ecNumber evidence="1">6.1.1.20</ecNumber>
    </recommendedName>
</protein>
<accession>T0YBH7</accession>
<dbReference type="Pfam" id="PF01409">
    <property type="entry name" value="tRNA-synt_2d"/>
    <property type="match status" value="1"/>
</dbReference>
<sequence>MAELHQVEGAVYAKDANLSTLKGLMRHFYHELGFDDLEFIPSYYPYTEPSMDVVATLDGKEIELGGSGIFRPEVTIPVGLKYPVIAWGLGLERLAMILYGLKDIREIYNSDIDWLRNFQVRI</sequence>
<dbReference type="InterPro" id="IPR006195">
    <property type="entry name" value="aa-tRNA-synth_II"/>
</dbReference>
<dbReference type="InterPro" id="IPR045864">
    <property type="entry name" value="aa-tRNA-synth_II/BPL/LPL"/>
</dbReference>
<organism evidence="8">
    <name type="scientific">mine drainage metagenome</name>
    <dbReference type="NCBI Taxonomy" id="410659"/>
    <lineage>
        <taxon>unclassified sequences</taxon>
        <taxon>metagenomes</taxon>
        <taxon>ecological metagenomes</taxon>
    </lineage>
</organism>
<keyword evidence="5" id="KW-0648">Protein biosynthesis</keyword>
<evidence type="ECO:0000256" key="2">
    <source>
        <dbReference type="ARBA" id="ARBA00022598"/>
    </source>
</evidence>
<proteinExistence type="predicted"/>
<evidence type="ECO:0000256" key="3">
    <source>
        <dbReference type="ARBA" id="ARBA00022741"/>
    </source>
</evidence>